<gene>
    <name evidence="1" type="ORF">LCGC14_0880290</name>
</gene>
<organism evidence="1">
    <name type="scientific">marine sediment metagenome</name>
    <dbReference type="NCBI Taxonomy" id="412755"/>
    <lineage>
        <taxon>unclassified sequences</taxon>
        <taxon>metagenomes</taxon>
        <taxon>ecological metagenomes</taxon>
    </lineage>
</organism>
<accession>A0A0F9PMQ9</accession>
<dbReference type="AlphaFoldDB" id="A0A0F9PMQ9"/>
<feature type="non-terminal residue" evidence="1">
    <location>
        <position position="1"/>
    </location>
</feature>
<reference evidence="1" key="1">
    <citation type="journal article" date="2015" name="Nature">
        <title>Complex archaea that bridge the gap between prokaryotes and eukaryotes.</title>
        <authorList>
            <person name="Spang A."/>
            <person name="Saw J.H."/>
            <person name="Jorgensen S.L."/>
            <person name="Zaremba-Niedzwiedzka K."/>
            <person name="Martijn J."/>
            <person name="Lind A.E."/>
            <person name="van Eijk R."/>
            <person name="Schleper C."/>
            <person name="Guy L."/>
            <person name="Ettema T.J."/>
        </authorList>
    </citation>
    <scope>NUCLEOTIDE SEQUENCE</scope>
</reference>
<proteinExistence type="predicted"/>
<evidence type="ECO:0000313" key="1">
    <source>
        <dbReference type="EMBL" id="KKN25867.1"/>
    </source>
</evidence>
<sequence>MMATNPMRLTMAVLSLILRLIQSLPSFGSTVKVSNARHEEKLMKLNHEYPNNLHEFDVVMIDMTSPKSEDFNASQHSLNNTTGSKAHAFLSAFPEQVFDPRQFSIHIVSKQINELARKKSIVIAFFGSEISTEYQFVEITAHGPRVTNMNSYSNSAFYGSFPRSNSRHGRKVKNPEKGSKLDPLFNKHLDGIEYRSTFYHPNVWKDNKNQKDNKFIPLLLNERDEIISYAHFRDESLVLVLPDIDDKPSFVSNLFKTYLPEIMPEIFPFHGEFGWLENGDYLLPGESELLQQKDYIEDKYIKDIANNTEAMKRLKEDNKFLADLISETGDALVSSIENYLNWLGFESVINSDDTNPDILEEDIQVDCDDKFLVIEVKGIGGTSTDKDCSQISKIRYRRAEQRGKFDVFGLYIVNHQRYMPPKSRANPPFTDNQVKDATLDKRGLLTTYDLYKAYFLIEDGIILKTDVRESLFKTGLITLEPDNIVSIGIPTEFFMNGHVAIVNLDGITLNVGETLVIKKQNIYSKVTIESLQVDDATVDSCNSGEVGVKLDRSIKNNSELFVKKV</sequence>
<comment type="caution">
    <text evidence="1">The sequence shown here is derived from an EMBL/GenBank/DDBJ whole genome shotgun (WGS) entry which is preliminary data.</text>
</comment>
<dbReference type="EMBL" id="LAZR01002764">
    <property type="protein sequence ID" value="KKN25867.1"/>
    <property type="molecule type" value="Genomic_DNA"/>
</dbReference>
<protein>
    <submittedName>
        <fullName evidence="1">Uncharacterized protein</fullName>
    </submittedName>
</protein>
<name>A0A0F9PMQ9_9ZZZZ</name>